<dbReference type="Proteomes" id="UP000825258">
    <property type="component" value="Chromosome"/>
</dbReference>
<proteinExistence type="predicted"/>
<sequence length="78" mass="8883">MKYSIKKLILEIDGIEVNATPVPKNELEKVRSELENDGQKLSCSCGDQWCSPNGYLWVCNLGNGNNCEWFSTDWRCNP</sequence>
<keyword evidence="2" id="KW-1185">Reference proteome</keyword>
<accession>A0ABM7S6W4</accession>
<evidence type="ECO:0008006" key="3">
    <source>
        <dbReference type="Google" id="ProtNLM"/>
    </source>
</evidence>
<evidence type="ECO:0000313" key="1">
    <source>
        <dbReference type="EMBL" id="BCY29096.1"/>
    </source>
</evidence>
<gene>
    <name evidence="1" type="ORF">KK2020170_19640</name>
</gene>
<dbReference type="EMBL" id="AP024749">
    <property type="protein sequence ID" value="BCY29096.1"/>
    <property type="molecule type" value="Genomic_DNA"/>
</dbReference>
<reference evidence="1 2" key="1">
    <citation type="submission" date="2021-06" db="EMBL/GenBank/DDBJ databases">
        <title>Whole genome sequences of Flavobacterium sp. KK2020170 and assembly.</title>
        <authorList>
            <person name="Kitahara K."/>
            <person name="Miyoshi S."/>
            <person name="Uesaka K."/>
        </authorList>
    </citation>
    <scope>NUCLEOTIDE SEQUENCE [LARGE SCALE GENOMIC DNA]</scope>
    <source>
        <strain evidence="1 2">KK2020170</strain>
    </source>
</reference>
<evidence type="ECO:0000313" key="2">
    <source>
        <dbReference type="Proteomes" id="UP000825258"/>
    </source>
</evidence>
<dbReference type="RefSeq" id="WP_221258191.1">
    <property type="nucleotide sequence ID" value="NZ_AP024749.1"/>
</dbReference>
<name>A0ABM7S6W4_9FLAO</name>
<organism evidence="1 2">
    <name type="scientific">Flavobacterium okayamense</name>
    <dbReference type="NCBI Taxonomy" id="2830782"/>
    <lineage>
        <taxon>Bacteria</taxon>
        <taxon>Pseudomonadati</taxon>
        <taxon>Bacteroidota</taxon>
        <taxon>Flavobacteriia</taxon>
        <taxon>Flavobacteriales</taxon>
        <taxon>Flavobacteriaceae</taxon>
        <taxon>Flavobacterium</taxon>
    </lineage>
</organism>
<protein>
    <recommendedName>
        <fullName evidence="3">Natural product</fullName>
    </recommendedName>
</protein>